<dbReference type="RefSeq" id="WP_343884850.1">
    <property type="nucleotide sequence ID" value="NZ_BAAAKI010000003.1"/>
</dbReference>
<sequence>MEAVARKDGTLWIPADREWRRNMAISTGSAALVFPAALLAWLGASLWTTTVIGLVCLVMAVSRTRVAGIGLDAQHRVLTSRGYLVTKRCPYAAITWIGVAGSPQFQGPLTEWGSAALHLTADGDDVVLPSTNTRHRDKALRRAGALHQMLHADTPPTEVPADW</sequence>
<feature type="transmembrane region" description="Helical" evidence="1">
    <location>
        <begin position="38"/>
        <end position="61"/>
    </location>
</feature>
<keyword evidence="1" id="KW-0812">Transmembrane</keyword>
<keyword evidence="1" id="KW-1133">Transmembrane helix</keyword>
<gene>
    <name evidence="2" type="ORF">ACFP57_08135</name>
</gene>
<dbReference type="Proteomes" id="UP001596266">
    <property type="component" value="Unassembled WGS sequence"/>
</dbReference>
<organism evidence="2 3">
    <name type="scientific">Luteococcus sanguinis</name>
    <dbReference type="NCBI Taxonomy" id="174038"/>
    <lineage>
        <taxon>Bacteria</taxon>
        <taxon>Bacillati</taxon>
        <taxon>Actinomycetota</taxon>
        <taxon>Actinomycetes</taxon>
        <taxon>Propionibacteriales</taxon>
        <taxon>Propionibacteriaceae</taxon>
        <taxon>Luteococcus</taxon>
    </lineage>
</organism>
<reference evidence="3" key="1">
    <citation type="journal article" date="2019" name="Int. J. Syst. Evol. Microbiol.">
        <title>The Global Catalogue of Microorganisms (GCM) 10K type strain sequencing project: providing services to taxonomists for standard genome sequencing and annotation.</title>
        <authorList>
            <consortium name="The Broad Institute Genomics Platform"/>
            <consortium name="The Broad Institute Genome Sequencing Center for Infectious Disease"/>
            <person name="Wu L."/>
            <person name="Ma J."/>
        </authorList>
    </citation>
    <scope>NUCLEOTIDE SEQUENCE [LARGE SCALE GENOMIC DNA]</scope>
    <source>
        <strain evidence="3">CGMCC 1.15277</strain>
    </source>
</reference>
<accession>A0ABW1X0R3</accession>
<evidence type="ECO:0008006" key="4">
    <source>
        <dbReference type="Google" id="ProtNLM"/>
    </source>
</evidence>
<evidence type="ECO:0000313" key="3">
    <source>
        <dbReference type="Proteomes" id="UP001596266"/>
    </source>
</evidence>
<evidence type="ECO:0000313" key="2">
    <source>
        <dbReference type="EMBL" id="MFC6396950.1"/>
    </source>
</evidence>
<dbReference type="EMBL" id="JBHSUA010000018">
    <property type="protein sequence ID" value="MFC6396950.1"/>
    <property type="molecule type" value="Genomic_DNA"/>
</dbReference>
<evidence type="ECO:0000256" key="1">
    <source>
        <dbReference type="SAM" id="Phobius"/>
    </source>
</evidence>
<protein>
    <recommendedName>
        <fullName evidence="4">PH domain-containing protein</fullName>
    </recommendedName>
</protein>
<name>A0ABW1X0R3_9ACTN</name>
<comment type="caution">
    <text evidence="2">The sequence shown here is derived from an EMBL/GenBank/DDBJ whole genome shotgun (WGS) entry which is preliminary data.</text>
</comment>
<keyword evidence="3" id="KW-1185">Reference proteome</keyword>
<keyword evidence="1" id="KW-0472">Membrane</keyword>
<proteinExistence type="predicted"/>